<keyword evidence="1" id="KW-0812">Transmembrane</keyword>
<protein>
    <submittedName>
        <fullName evidence="2">Uncharacterized protein</fullName>
    </submittedName>
</protein>
<comment type="caution">
    <text evidence="2">The sequence shown here is derived from an EMBL/GenBank/DDBJ whole genome shotgun (WGS) entry which is preliminary data.</text>
</comment>
<evidence type="ECO:0000256" key="1">
    <source>
        <dbReference type="SAM" id="Phobius"/>
    </source>
</evidence>
<sequence length="50" mass="5300">MFYCGYDPGLEAYLAHQDTDVVTPPAPGHLWAATGLLAITIVSLITIGLL</sequence>
<accession>A0ABV7J2P2</accession>
<name>A0ABV7J2P2_9RHOB</name>
<dbReference type="RefSeq" id="WP_380073713.1">
    <property type="nucleotide sequence ID" value="NZ_JBHRTO010000001.1"/>
</dbReference>
<evidence type="ECO:0000313" key="3">
    <source>
        <dbReference type="Proteomes" id="UP001595547"/>
    </source>
</evidence>
<keyword evidence="1" id="KW-0472">Membrane</keyword>
<feature type="transmembrane region" description="Helical" evidence="1">
    <location>
        <begin position="30"/>
        <end position="49"/>
    </location>
</feature>
<reference evidence="3" key="1">
    <citation type="journal article" date="2019" name="Int. J. Syst. Evol. Microbiol.">
        <title>The Global Catalogue of Microorganisms (GCM) 10K type strain sequencing project: providing services to taxonomists for standard genome sequencing and annotation.</title>
        <authorList>
            <consortium name="The Broad Institute Genomics Platform"/>
            <consortium name="The Broad Institute Genome Sequencing Center for Infectious Disease"/>
            <person name="Wu L."/>
            <person name="Ma J."/>
        </authorList>
    </citation>
    <scope>NUCLEOTIDE SEQUENCE [LARGE SCALE GENOMIC DNA]</scope>
    <source>
        <strain evidence="3">KCTC 52039</strain>
    </source>
</reference>
<keyword evidence="3" id="KW-1185">Reference proteome</keyword>
<proteinExistence type="predicted"/>
<dbReference type="EMBL" id="JBHRTO010000001">
    <property type="protein sequence ID" value="MFC3182133.1"/>
    <property type="molecule type" value="Genomic_DNA"/>
</dbReference>
<organism evidence="2 3">
    <name type="scientific">Cypionkella sinensis</name>
    <dbReference type="NCBI Taxonomy" id="1756043"/>
    <lineage>
        <taxon>Bacteria</taxon>
        <taxon>Pseudomonadati</taxon>
        <taxon>Pseudomonadota</taxon>
        <taxon>Alphaproteobacteria</taxon>
        <taxon>Rhodobacterales</taxon>
        <taxon>Paracoccaceae</taxon>
        <taxon>Cypionkella</taxon>
    </lineage>
</organism>
<keyword evidence="1" id="KW-1133">Transmembrane helix</keyword>
<gene>
    <name evidence="2" type="ORF">ACFOGH_14115</name>
</gene>
<evidence type="ECO:0000313" key="2">
    <source>
        <dbReference type="EMBL" id="MFC3182133.1"/>
    </source>
</evidence>
<dbReference type="Proteomes" id="UP001595547">
    <property type="component" value="Unassembled WGS sequence"/>
</dbReference>